<dbReference type="EC" id="2.7.11.1" evidence="1"/>
<dbReference type="PROSITE" id="PS50011">
    <property type="entry name" value="PROTEIN_KINASE_DOM"/>
    <property type="match status" value="1"/>
</dbReference>
<dbReference type="Gene3D" id="3.30.200.20">
    <property type="entry name" value="Phosphorylase Kinase, domain 1"/>
    <property type="match status" value="1"/>
</dbReference>
<evidence type="ECO:0000256" key="8">
    <source>
        <dbReference type="ARBA" id="ARBA00048679"/>
    </source>
</evidence>
<keyword evidence="6" id="KW-0067">ATP-binding</keyword>
<comment type="catalytic activity">
    <reaction evidence="7">
        <text>L-threonyl-[protein] + ATP = O-phospho-L-threonyl-[protein] + ADP + H(+)</text>
        <dbReference type="Rhea" id="RHEA:46608"/>
        <dbReference type="Rhea" id="RHEA-COMP:11060"/>
        <dbReference type="Rhea" id="RHEA-COMP:11605"/>
        <dbReference type="ChEBI" id="CHEBI:15378"/>
        <dbReference type="ChEBI" id="CHEBI:30013"/>
        <dbReference type="ChEBI" id="CHEBI:30616"/>
        <dbReference type="ChEBI" id="CHEBI:61977"/>
        <dbReference type="ChEBI" id="CHEBI:456216"/>
        <dbReference type="EC" id="2.7.11.1"/>
    </reaction>
</comment>
<evidence type="ECO:0000256" key="9">
    <source>
        <dbReference type="SAM" id="MobiDB-lite"/>
    </source>
</evidence>
<comment type="catalytic activity">
    <reaction evidence="8">
        <text>L-seryl-[protein] + ATP = O-phospho-L-seryl-[protein] + ADP + H(+)</text>
        <dbReference type="Rhea" id="RHEA:17989"/>
        <dbReference type="Rhea" id="RHEA-COMP:9863"/>
        <dbReference type="Rhea" id="RHEA-COMP:11604"/>
        <dbReference type="ChEBI" id="CHEBI:15378"/>
        <dbReference type="ChEBI" id="CHEBI:29999"/>
        <dbReference type="ChEBI" id="CHEBI:30616"/>
        <dbReference type="ChEBI" id="CHEBI:83421"/>
        <dbReference type="ChEBI" id="CHEBI:456216"/>
        <dbReference type="EC" id="2.7.11.1"/>
    </reaction>
</comment>
<evidence type="ECO:0000256" key="4">
    <source>
        <dbReference type="ARBA" id="ARBA00022741"/>
    </source>
</evidence>
<keyword evidence="2" id="KW-0723">Serine/threonine-protein kinase</keyword>
<feature type="region of interest" description="Disordered" evidence="9">
    <location>
        <begin position="98"/>
        <end position="138"/>
    </location>
</feature>
<evidence type="ECO:0000256" key="1">
    <source>
        <dbReference type="ARBA" id="ARBA00012513"/>
    </source>
</evidence>
<name>A0ABM1Z3D3_AEDAL</name>
<dbReference type="GeneID" id="115254605"/>
<dbReference type="Proteomes" id="UP000069940">
    <property type="component" value="Unassembled WGS sequence"/>
</dbReference>
<dbReference type="Gene3D" id="1.10.510.10">
    <property type="entry name" value="Transferase(Phosphotransferase) domain 1"/>
    <property type="match status" value="1"/>
</dbReference>
<organism evidence="11 12">
    <name type="scientific">Aedes albopictus</name>
    <name type="common">Asian tiger mosquito</name>
    <name type="synonym">Stegomyia albopicta</name>
    <dbReference type="NCBI Taxonomy" id="7160"/>
    <lineage>
        <taxon>Eukaryota</taxon>
        <taxon>Metazoa</taxon>
        <taxon>Ecdysozoa</taxon>
        <taxon>Arthropoda</taxon>
        <taxon>Hexapoda</taxon>
        <taxon>Insecta</taxon>
        <taxon>Pterygota</taxon>
        <taxon>Neoptera</taxon>
        <taxon>Endopterygota</taxon>
        <taxon>Diptera</taxon>
        <taxon>Nematocera</taxon>
        <taxon>Culicoidea</taxon>
        <taxon>Culicidae</taxon>
        <taxon>Culicinae</taxon>
        <taxon>Aedini</taxon>
        <taxon>Aedes</taxon>
        <taxon>Stegomyia</taxon>
    </lineage>
</organism>
<reference evidence="11" key="2">
    <citation type="submission" date="2025-05" db="UniProtKB">
        <authorList>
            <consortium name="EnsemblMetazoa"/>
        </authorList>
    </citation>
    <scope>IDENTIFICATION</scope>
    <source>
        <strain evidence="11">Foshan</strain>
    </source>
</reference>
<feature type="compositionally biased region" description="Pro residues" evidence="9">
    <location>
        <begin position="195"/>
        <end position="204"/>
    </location>
</feature>
<dbReference type="SMART" id="SM00220">
    <property type="entry name" value="S_TKc"/>
    <property type="match status" value="1"/>
</dbReference>
<evidence type="ECO:0000313" key="11">
    <source>
        <dbReference type="EnsemblMetazoa" id="AALFPA23_014669.P21309"/>
    </source>
</evidence>
<dbReference type="EnsemblMetazoa" id="AALFPA23_014669.R21309">
    <property type="protein sequence ID" value="AALFPA23_014669.P21309"/>
    <property type="gene ID" value="AALFPA23_014669"/>
</dbReference>
<dbReference type="PANTHER" id="PTHR24356">
    <property type="entry name" value="SERINE/THREONINE-PROTEIN KINASE"/>
    <property type="match status" value="1"/>
</dbReference>
<protein>
    <recommendedName>
        <fullName evidence="1">non-specific serine/threonine protein kinase</fullName>
        <ecNumber evidence="1">2.7.11.1</ecNumber>
    </recommendedName>
</protein>
<keyword evidence="3" id="KW-0808">Transferase</keyword>
<sequence length="710" mass="81407">MELERRAKEQEEMYLQKKYDLLQQLRRHRDAKKHIKVAGDIVAECQIVDYSGGNKRSLDDQQQSHASMQPKRVGLGIIHSEQQLNTSAFPKTNPTEHQLIAEGDKPRKAKPAGSNEELRRNQMQKAKTSNEYQPNKLGYAPLSFQPELVSRKSKISSASLSPSLDEFNTQLDRETAPDMIDTHTNGPSRFVAPKVPEPAPPPSPCESQRNNPCSLSSVVSDTHVWLISTGASGAFGNSTQDSIRCLQMSCSDFLSEKLLSESDTLICRNRRGRSYRCPTNSLWDAIAITGERNLNMGHYHHEANQQNSAPCIRCRESEYHFRNFSEPSYYDRLFSSKSYSQNKFRSREFCKFCRRCRASYFIHEGQSIQKDHGGKYIGSSSGKQLHEPAGQSSTYAMVFVKKLFKSWMPLTLLLLRFHSQGDGVEFHRLFIGRNRKLGCLEDQTVLPHDRGLTYKRITNSKQQDYQQQQKLLQQAHRLPQQPLHDLTVTGPAAAIPPKQRQGPVRALQYRDSVYENRHLLQAGSISIVDSYQLLNEFGRGHFGKVILAQYRYTGEYFASEALRKDDIIARDEVKSLLSERRIFEMANTMRHPFLPNLFACFQTNQHVGLIMKYAAGGDLMMYIHSDVFPEPLTLFYAVCVVFGVQYTRAFVQQPGKERCLQLGRDLEFHDRFQRKGYFLFKKLVDEKVLIVSFRKCDNNIDIICEDDSKK</sequence>
<dbReference type="Pfam" id="PF00069">
    <property type="entry name" value="Pkinase"/>
    <property type="match status" value="1"/>
</dbReference>
<evidence type="ECO:0000256" key="2">
    <source>
        <dbReference type="ARBA" id="ARBA00022527"/>
    </source>
</evidence>
<proteinExistence type="predicted"/>
<evidence type="ECO:0000256" key="6">
    <source>
        <dbReference type="ARBA" id="ARBA00022840"/>
    </source>
</evidence>
<reference evidence="12" key="1">
    <citation type="journal article" date="2015" name="Proc. Natl. Acad. Sci. U.S.A.">
        <title>Genome sequence of the Asian Tiger mosquito, Aedes albopictus, reveals insights into its biology, genetics, and evolution.</title>
        <authorList>
            <person name="Chen X.G."/>
            <person name="Jiang X."/>
            <person name="Gu J."/>
            <person name="Xu M."/>
            <person name="Wu Y."/>
            <person name="Deng Y."/>
            <person name="Zhang C."/>
            <person name="Bonizzoni M."/>
            <person name="Dermauw W."/>
            <person name="Vontas J."/>
            <person name="Armbruster P."/>
            <person name="Huang X."/>
            <person name="Yang Y."/>
            <person name="Zhang H."/>
            <person name="He W."/>
            <person name="Peng H."/>
            <person name="Liu Y."/>
            <person name="Wu K."/>
            <person name="Chen J."/>
            <person name="Lirakis M."/>
            <person name="Topalis P."/>
            <person name="Van Leeuwen T."/>
            <person name="Hall A.B."/>
            <person name="Jiang X."/>
            <person name="Thorpe C."/>
            <person name="Mueller R.L."/>
            <person name="Sun C."/>
            <person name="Waterhouse R.M."/>
            <person name="Yan G."/>
            <person name="Tu Z.J."/>
            <person name="Fang X."/>
            <person name="James A.A."/>
        </authorList>
    </citation>
    <scope>NUCLEOTIDE SEQUENCE [LARGE SCALE GENOMIC DNA]</scope>
    <source>
        <strain evidence="12">Foshan</strain>
    </source>
</reference>
<feature type="region of interest" description="Disordered" evidence="9">
    <location>
        <begin position="177"/>
        <end position="212"/>
    </location>
</feature>
<dbReference type="InterPro" id="IPR050236">
    <property type="entry name" value="Ser_Thr_kinase_AGC"/>
</dbReference>
<dbReference type="InterPro" id="IPR011009">
    <property type="entry name" value="Kinase-like_dom_sf"/>
</dbReference>
<keyword evidence="4" id="KW-0547">Nucleotide-binding</keyword>
<feature type="compositionally biased region" description="Polar residues" evidence="9">
    <location>
        <begin position="121"/>
        <end position="133"/>
    </location>
</feature>
<evidence type="ECO:0000259" key="10">
    <source>
        <dbReference type="PROSITE" id="PS50011"/>
    </source>
</evidence>
<evidence type="ECO:0000256" key="7">
    <source>
        <dbReference type="ARBA" id="ARBA00047899"/>
    </source>
</evidence>
<dbReference type="SUPFAM" id="SSF56112">
    <property type="entry name" value="Protein kinase-like (PK-like)"/>
    <property type="match status" value="1"/>
</dbReference>
<evidence type="ECO:0000256" key="5">
    <source>
        <dbReference type="ARBA" id="ARBA00022777"/>
    </source>
</evidence>
<dbReference type="RefSeq" id="XP_062704910.1">
    <property type="nucleotide sequence ID" value="XM_062848926.1"/>
</dbReference>
<feature type="domain" description="Protein kinase" evidence="10">
    <location>
        <begin position="531"/>
        <end position="710"/>
    </location>
</feature>
<dbReference type="InterPro" id="IPR000719">
    <property type="entry name" value="Prot_kinase_dom"/>
</dbReference>
<evidence type="ECO:0000256" key="3">
    <source>
        <dbReference type="ARBA" id="ARBA00022679"/>
    </source>
</evidence>
<keyword evidence="12" id="KW-1185">Reference proteome</keyword>
<dbReference type="PANTHER" id="PTHR24356:SF210">
    <property type="entry name" value="SERINE_THREONINE-PROTEIN KINASE N"/>
    <property type="match status" value="1"/>
</dbReference>
<evidence type="ECO:0000313" key="12">
    <source>
        <dbReference type="Proteomes" id="UP000069940"/>
    </source>
</evidence>
<accession>A0ABM1Z3D3</accession>
<keyword evidence="5" id="KW-0418">Kinase</keyword>